<dbReference type="AlphaFoldDB" id="A0A669P152"/>
<evidence type="ECO:0000313" key="4">
    <source>
        <dbReference type="Proteomes" id="UP000472261"/>
    </source>
</evidence>
<dbReference type="Ensembl" id="ENSPCLT00000003435.1">
    <property type="protein sequence ID" value="ENSPCLP00000002497.1"/>
    <property type="gene ID" value="ENSPCLG00000002130.1"/>
</dbReference>
<dbReference type="GO" id="GO:0015939">
    <property type="term" value="P:pantothenate metabolic process"/>
    <property type="evidence" value="ECO:0007669"/>
    <property type="project" value="TreeGrafter"/>
</dbReference>
<organism evidence="3 4">
    <name type="scientific">Phasianus colchicus</name>
    <name type="common">Common pheasant</name>
    <dbReference type="NCBI Taxonomy" id="9054"/>
    <lineage>
        <taxon>Eukaryota</taxon>
        <taxon>Metazoa</taxon>
        <taxon>Chordata</taxon>
        <taxon>Craniata</taxon>
        <taxon>Vertebrata</taxon>
        <taxon>Euteleostomi</taxon>
        <taxon>Archelosauria</taxon>
        <taxon>Archosauria</taxon>
        <taxon>Dinosauria</taxon>
        <taxon>Saurischia</taxon>
        <taxon>Theropoda</taxon>
        <taxon>Coelurosauria</taxon>
        <taxon>Aves</taxon>
        <taxon>Neognathae</taxon>
        <taxon>Galloanserae</taxon>
        <taxon>Galliformes</taxon>
        <taxon>Phasianidae</taxon>
        <taxon>Phasianinae</taxon>
        <taxon>Phasianus</taxon>
    </lineage>
</organism>
<dbReference type="Proteomes" id="UP000472261">
    <property type="component" value="Unplaced"/>
</dbReference>
<dbReference type="SUPFAM" id="SSF56317">
    <property type="entry name" value="Carbon-nitrogen hydrolase"/>
    <property type="match status" value="1"/>
</dbReference>
<proteinExistence type="inferred from homology"/>
<comment type="similarity">
    <text evidence="1">Belongs to the carbon-nitrogen hydrolase superfamily. BTD/VNN family.</text>
</comment>
<dbReference type="InterPro" id="IPR036526">
    <property type="entry name" value="C-N_Hydrolase_sf"/>
</dbReference>
<evidence type="ECO:0000259" key="2">
    <source>
        <dbReference type="PROSITE" id="PS50263"/>
    </source>
</evidence>
<dbReference type="PANTHER" id="PTHR10609:SF27">
    <property type="entry name" value="CN HYDROLASE DOMAIN-CONTAINING PROTEIN-RELATED"/>
    <property type="match status" value="1"/>
</dbReference>
<evidence type="ECO:0000256" key="1">
    <source>
        <dbReference type="ARBA" id="ARBA00008225"/>
    </source>
</evidence>
<dbReference type="InterPro" id="IPR003010">
    <property type="entry name" value="C-N_Hydrolase"/>
</dbReference>
<evidence type="ECO:0000313" key="3">
    <source>
        <dbReference type="Ensembl" id="ENSPCLP00000002497.1"/>
    </source>
</evidence>
<dbReference type="GO" id="GO:0017159">
    <property type="term" value="F:pantetheine hydrolase activity"/>
    <property type="evidence" value="ECO:0007669"/>
    <property type="project" value="TreeGrafter"/>
</dbReference>
<sequence length="130" mass="15128">MDILEVAINKAARQGVCIVVTPEDGICSWVFMRRTVNAYLENIPDPQVDCIPCTDSERYIFLHGKGLSCLARNYSIYIVSSKVTKCDDYYPYNTNIIFDSERKLVACYHRVQQFYEVQELDDPWVMRNVE</sequence>
<dbReference type="Gene3D" id="3.60.110.10">
    <property type="entry name" value="Carbon-nitrogen hydrolase"/>
    <property type="match status" value="1"/>
</dbReference>
<dbReference type="InterPro" id="IPR040154">
    <property type="entry name" value="Biotinidase/VNN"/>
</dbReference>
<keyword evidence="4" id="KW-1185">Reference proteome</keyword>
<dbReference type="Pfam" id="PF00795">
    <property type="entry name" value="CN_hydrolase"/>
    <property type="match status" value="1"/>
</dbReference>
<dbReference type="PROSITE" id="PS50263">
    <property type="entry name" value="CN_HYDROLASE"/>
    <property type="match status" value="1"/>
</dbReference>
<reference evidence="3" key="2">
    <citation type="submission" date="2025-09" db="UniProtKB">
        <authorList>
            <consortium name="Ensembl"/>
        </authorList>
    </citation>
    <scope>IDENTIFICATION</scope>
</reference>
<dbReference type="PANTHER" id="PTHR10609">
    <property type="entry name" value="BIOTINIDASE-RELATED"/>
    <property type="match status" value="1"/>
</dbReference>
<reference evidence="3" key="1">
    <citation type="submission" date="2025-08" db="UniProtKB">
        <authorList>
            <consortium name="Ensembl"/>
        </authorList>
    </citation>
    <scope>IDENTIFICATION</scope>
</reference>
<accession>A0A669P152</accession>
<protein>
    <recommendedName>
        <fullName evidence="2">CN hydrolase domain-containing protein</fullName>
    </recommendedName>
</protein>
<feature type="domain" description="CN hydrolase" evidence="2">
    <location>
        <begin position="1"/>
        <end position="130"/>
    </location>
</feature>
<name>A0A669P152_PHACC</name>